<reference evidence="4" key="1">
    <citation type="journal article" date="2019" name="Int. J. Syst. Evol. Microbiol.">
        <title>The Global Catalogue of Microorganisms (GCM) 10K type strain sequencing project: providing services to taxonomists for standard genome sequencing and annotation.</title>
        <authorList>
            <consortium name="The Broad Institute Genomics Platform"/>
            <consortium name="The Broad Institute Genome Sequencing Center for Infectious Disease"/>
            <person name="Wu L."/>
            <person name="Ma J."/>
        </authorList>
    </citation>
    <scope>NUCLEOTIDE SEQUENCE [LARGE SCALE GENOMIC DNA]</scope>
    <source>
        <strain evidence="4">JCM 6307</strain>
    </source>
</reference>
<dbReference type="PANTHER" id="PTHR35273">
    <property type="entry name" value="ALPHA-1,4 POLYGALACTOSAMINIDASE, PUTATIVE (AFU_ORTHOLOGUE AFUA_3G07890)-RELATED"/>
    <property type="match status" value="1"/>
</dbReference>
<feature type="signal peptide" evidence="1">
    <location>
        <begin position="1"/>
        <end position="19"/>
    </location>
</feature>
<evidence type="ECO:0000313" key="4">
    <source>
        <dbReference type="Proteomes" id="UP001501358"/>
    </source>
</evidence>
<dbReference type="Proteomes" id="UP001501358">
    <property type="component" value="Unassembled WGS sequence"/>
</dbReference>
<evidence type="ECO:0000256" key="1">
    <source>
        <dbReference type="SAM" id="SignalP"/>
    </source>
</evidence>
<keyword evidence="4" id="KW-1185">Reference proteome</keyword>
<comment type="caution">
    <text evidence="3">The sequence shown here is derived from an EMBL/GenBank/DDBJ whole genome shotgun (WGS) entry which is preliminary data.</text>
</comment>
<dbReference type="PANTHER" id="PTHR35273:SF2">
    <property type="entry name" value="ALPHA-GALACTOSIDASE"/>
    <property type="match status" value="1"/>
</dbReference>
<gene>
    <name evidence="3" type="ORF">GCM10010406_31210</name>
</gene>
<dbReference type="Pfam" id="PF03537">
    <property type="entry name" value="Glyco_hydro_114"/>
    <property type="match status" value="1"/>
</dbReference>
<name>A0ABP5Z882_9ACTN</name>
<organism evidence="3 4">
    <name type="scientific">Streptomyces thermolineatus</name>
    <dbReference type="NCBI Taxonomy" id="44033"/>
    <lineage>
        <taxon>Bacteria</taxon>
        <taxon>Bacillati</taxon>
        <taxon>Actinomycetota</taxon>
        <taxon>Actinomycetes</taxon>
        <taxon>Kitasatosporales</taxon>
        <taxon>Streptomycetaceae</taxon>
        <taxon>Streptomyces</taxon>
    </lineage>
</organism>
<dbReference type="RefSeq" id="WP_385453055.1">
    <property type="nucleotide sequence ID" value="NZ_BAAATA010000017.1"/>
</dbReference>
<keyword evidence="1" id="KW-0732">Signal</keyword>
<evidence type="ECO:0000313" key="3">
    <source>
        <dbReference type="EMBL" id="GAA2492892.1"/>
    </source>
</evidence>
<feature type="domain" description="Glycoside-hydrolase family GH114 TIM-barrel" evidence="2">
    <location>
        <begin position="31"/>
        <end position="236"/>
    </location>
</feature>
<dbReference type="InterPro" id="IPR013785">
    <property type="entry name" value="Aldolase_TIM"/>
</dbReference>
<dbReference type="Gene3D" id="3.20.20.70">
    <property type="entry name" value="Aldolase class I"/>
    <property type="match status" value="1"/>
</dbReference>
<dbReference type="SUPFAM" id="SSF51445">
    <property type="entry name" value="(Trans)glycosidases"/>
    <property type="match status" value="1"/>
</dbReference>
<sequence length="259" mass="27844">MLAAVVLAPAACAPPSAHAPAVVPPPAGAVFDYQLGGAYPPPAGTEVVARDRAAEPAEGLYNICYVNAFQAQPGKEDDWDHDLVLRDGDGRPVVDEDWDEALLDISTPGRRARIAERVDRWTAQCADKGYDAVEPDNYDSYTRSGGRLTAAHARAMITLISRYAHERGLAVAQKNTPELAAHRVDAGLDFAVAEECARYDECDVYTEEFGDDVIVVEYTDAAFADACRRWGGTLSIVRRDLGVTAPGSGGHVRRTCPGD</sequence>
<protein>
    <submittedName>
        <fullName evidence="3">Endo alpha-1,4 polygalactosaminidase</fullName>
    </submittedName>
</protein>
<dbReference type="EMBL" id="BAAATA010000017">
    <property type="protein sequence ID" value="GAA2492892.1"/>
    <property type="molecule type" value="Genomic_DNA"/>
</dbReference>
<dbReference type="InterPro" id="IPR004352">
    <property type="entry name" value="GH114_TIM-barrel"/>
</dbReference>
<dbReference type="InterPro" id="IPR017853">
    <property type="entry name" value="GH"/>
</dbReference>
<feature type="chain" id="PRO_5045392136" evidence="1">
    <location>
        <begin position="20"/>
        <end position="259"/>
    </location>
</feature>
<accession>A0ABP5Z882</accession>
<evidence type="ECO:0000259" key="2">
    <source>
        <dbReference type="Pfam" id="PF03537"/>
    </source>
</evidence>
<proteinExistence type="predicted"/>